<feature type="compositionally biased region" description="Basic and acidic residues" evidence="5">
    <location>
        <begin position="20"/>
        <end position="35"/>
    </location>
</feature>
<gene>
    <name evidence="6" type="ORF">BG36_13110</name>
</gene>
<keyword evidence="3" id="KW-0159">Chromosome partition</keyword>
<keyword evidence="4" id="KW-0131">Cell cycle</keyword>
<feature type="region of interest" description="Disordered" evidence="5">
    <location>
        <begin position="1"/>
        <end position="35"/>
    </location>
</feature>
<dbReference type="STRING" id="69279.BG36_13110"/>
<keyword evidence="2" id="KW-0132">Cell division</keyword>
<evidence type="ECO:0000256" key="2">
    <source>
        <dbReference type="ARBA" id="ARBA00022618"/>
    </source>
</evidence>
<dbReference type="EMBL" id="JENY01000027">
    <property type="protein sequence ID" value="EXL03005.1"/>
    <property type="molecule type" value="Genomic_DNA"/>
</dbReference>
<dbReference type="GO" id="GO:0051304">
    <property type="term" value="P:chromosome separation"/>
    <property type="evidence" value="ECO:0007669"/>
    <property type="project" value="InterPro"/>
</dbReference>
<evidence type="ECO:0000256" key="3">
    <source>
        <dbReference type="ARBA" id="ARBA00022829"/>
    </source>
</evidence>
<dbReference type="InterPro" id="IPR036388">
    <property type="entry name" value="WH-like_DNA-bd_sf"/>
</dbReference>
<dbReference type="PANTHER" id="PTHR34298:SF2">
    <property type="entry name" value="SEGREGATION AND CONDENSATION PROTEIN B"/>
    <property type="match status" value="1"/>
</dbReference>
<evidence type="ECO:0000313" key="6">
    <source>
        <dbReference type="EMBL" id="EXL03005.1"/>
    </source>
</evidence>
<dbReference type="SUPFAM" id="SSF46785">
    <property type="entry name" value="Winged helix' DNA-binding domain"/>
    <property type="match status" value="2"/>
</dbReference>
<dbReference type="GO" id="GO:0051301">
    <property type="term" value="P:cell division"/>
    <property type="evidence" value="ECO:0007669"/>
    <property type="project" value="UniProtKB-KW"/>
</dbReference>
<dbReference type="InterPro" id="IPR005234">
    <property type="entry name" value="ScpB_csome_segregation"/>
</dbReference>
<protein>
    <submittedName>
        <fullName evidence="6">Transcriptional regulator</fullName>
    </submittedName>
</protein>
<name>A0A011V3D5_9HYPH</name>
<dbReference type="Gene3D" id="1.10.10.10">
    <property type="entry name" value="Winged helix-like DNA-binding domain superfamily/Winged helix DNA-binding domain"/>
    <property type="match status" value="2"/>
</dbReference>
<sequence length="250" mass="27467">MAEGATKWRRGGRGGGGLSGERRSADQRPGDRLFDRELDHLPPEARWREWMHRVEATIFAASEPIGRETLAKIVGKSCSIDLLIDDIREELRGRPYDLVAIAGGWKHLTRPAYADAIRAAVGSSETKANLTQSEVLVLMCIAYFQPITRGELSSFFGKEVSRDLIGNLRSHGFIASGPRAPQPGAPYTYVTTKDFLLAFGLDTLRDLPDFEALEDAGLLSKEKLLAGDIPNGLVSGEQEAEIDVVEDQLF</sequence>
<comment type="caution">
    <text evidence="6">The sequence shown here is derived from an EMBL/GenBank/DDBJ whole genome shotgun (WGS) entry which is preliminary data.</text>
</comment>
<accession>A0A011V3D5</accession>
<dbReference type="AlphaFoldDB" id="A0A011V3D5"/>
<dbReference type="Proteomes" id="UP000019849">
    <property type="component" value="Unassembled WGS sequence"/>
</dbReference>
<dbReference type="eggNOG" id="COG1386">
    <property type="taxonomic scope" value="Bacteria"/>
</dbReference>
<evidence type="ECO:0000313" key="7">
    <source>
        <dbReference type="Proteomes" id="UP000019849"/>
    </source>
</evidence>
<dbReference type="HOGENOM" id="CLU_045647_3_1_5"/>
<dbReference type="PANTHER" id="PTHR34298">
    <property type="entry name" value="SEGREGATION AND CONDENSATION PROTEIN B"/>
    <property type="match status" value="1"/>
</dbReference>
<proteinExistence type="predicted"/>
<organism evidence="6 7">
    <name type="scientific">Aquamicrobium defluvii</name>
    <dbReference type="NCBI Taxonomy" id="69279"/>
    <lineage>
        <taxon>Bacteria</taxon>
        <taxon>Pseudomonadati</taxon>
        <taxon>Pseudomonadota</taxon>
        <taxon>Alphaproteobacteria</taxon>
        <taxon>Hyphomicrobiales</taxon>
        <taxon>Phyllobacteriaceae</taxon>
        <taxon>Aquamicrobium</taxon>
    </lineage>
</organism>
<dbReference type="PATRIC" id="fig|69279.3.peg.3714"/>
<evidence type="ECO:0000256" key="5">
    <source>
        <dbReference type="SAM" id="MobiDB-lite"/>
    </source>
</evidence>
<evidence type="ECO:0000256" key="4">
    <source>
        <dbReference type="ARBA" id="ARBA00023306"/>
    </source>
</evidence>
<dbReference type="RefSeq" id="WP_035030202.1">
    <property type="nucleotide sequence ID" value="NZ_KK073899.1"/>
</dbReference>
<reference evidence="6 7" key="1">
    <citation type="submission" date="2014-02" db="EMBL/GenBank/DDBJ databases">
        <title>Aquamicrobium defluvii Genome sequencing.</title>
        <authorList>
            <person name="Wang X."/>
        </authorList>
    </citation>
    <scope>NUCLEOTIDE SEQUENCE [LARGE SCALE GENOMIC DNA]</scope>
    <source>
        <strain evidence="6 7">W13Z1</strain>
    </source>
</reference>
<keyword evidence="1" id="KW-0963">Cytoplasm</keyword>
<evidence type="ECO:0000256" key="1">
    <source>
        <dbReference type="ARBA" id="ARBA00022490"/>
    </source>
</evidence>
<dbReference type="InterPro" id="IPR036390">
    <property type="entry name" value="WH_DNA-bd_sf"/>
</dbReference>
<dbReference type="Pfam" id="PF04079">
    <property type="entry name" value="SMC_ScpB"/>
    <property type="match status" value="1"/>
</dbReference>